<evidence type="ECO:0000259" key="2">
    <source>
        <dbReference type="Pfam" id="PF18398"/>
    </source>
</evidence>
<feature type="compositionally biased region" description="Polar residues" evidence="1">
    <location>
        <begin position="390"/>
        <end position="406"/>
    </location>
</feature>
<organism evidence="3">
    <name type="scientific">Notodromas monacha</name>
    <dbReference type="NCBI Taxonomy" id="399045"/>
    <lineage>
        <taxon>Eukaryota</taxon>
        <taxon>Metazoa</taxon>
        <taxon>Ecdysozoa</taxon>
        <taxon>Arthropoda</taxon>
        <taxon>Crustacea</taxon>
        <taxon>Oligostraca</taxon>
        <taxon>Ostracoda</taxon>
        <taxon>Podocopa</taxon>
        <taxon>Podocopida</taxon>
        <taxon>Cypridocopina</taxon>
        <taxon>Cypridoidea</taxon>
        <taxon>Cyprididae</taxon>
        <taxon>Notodromas</taxon>
    </lineage>
</organism>
<evidence type="ECO:0000313" key="4">
    <source>
        <dbReference type="Proteomes" id="UP000678499"/>
    </source>
</evidence>
<gene>
    <name evidence="3" type="ORF">NMOB1V02_LOCUS6801</name>
</gene>
<feature type="domain" description="Protein masquerade clip-domain" evidence="2">
    <location>
        <begin position="210"/>
        <end position="242"/>
    </location>
</feature>
<reference evidence="3" key="1">
    <citation type="submission" date="2020-11" db="EMBL/GenBank/DDBJ databases">
        <authorList>
            <person name="Tran Van P."/>
        </authorList>
    </citation>
    <scope>NUCLEOTIDE SEQUENCE</scope>
</reference>
<dbReference type="InterPro" id="IPR040479">
    <property type="entry name" value="CLIP_SPH_mas"/>
</dbReference>
<sequence>MRGQQQGNMAAPKEKSGVRSGSAEVLKLGDLSVSEACSTWRRCAGFLIYVTVATTESVSYNLVDTMGRTSNSPSVSHSAPMLSNVLGSLWSTITTTSKDPNCRGTCFNTLASFLCDEVDLNPNACSKSDERCCTEKNPAIKAVPETTFPPTTRSTSTEAPASRKTTLDSVTETVAPLPEKHQVIHENTDEDVEYVDTVMKKVSSGETFVECPGVCVAPSISEYCDAVLTRPKLCKGSLRCCVTREVFEGQDPPQDLMLNESPSLSSIVTKRVPSEPFRPTTQAPAEDLESIPANNRCKGTCVGSFFTFLCDKVDAESVCPSGGQCCLTKEDIVQQGLEMGQITGQSQVTPRCPGRCVSLLMSTFCTSPSRLVPQTTCEEGTVCCVDRPSAATSNRQPPQTQVPSRNKPQRKPPSASSSLGSLGTLLGNAEMTDLFKCERKSVSCCAPKSAVQRLLQERQAQKLNKTPLTVLPPGLQPPGPLVSAMEQQTLPQFVPPFVGDFGDQGRRPYRPLPAPPLWQNQVVPSPLHLSRNDSFPHLGVGLRRPVIPPGVIPRPLPRPLKLPMAEMASSVYLNPLAPKSKYICGLKGTHRMSRVVGGEDAALLLTTTVHRD</sequence>
<feature type="region of interest" description="Disordered" evidence="1">
    <location>
        <begin position="388"/>
        <end position="423"/>
    </location>
</feature>
<feature type="region of interest" description="Disordered" evidence="1">
    <location>
        <begin position="144"/>
        <end position="169"/>
    </location>
</feature>
<proteinExistence type="predicted"/>
<dbReference type="AlphaFoldDB" id="A0A7R9GFU9"/>
<dbReference type="Pfam" id="PF18398">
    <property type="entry name" value="CLIP_SPH_mas"/>
    <property type="match status" value="4"/>
</dbReference>
<feature type="compositionally biased region" description="Low complexity" evidence="1">
    <location>
        <begin position="144"/>
        <end position="158"/>
    </location>
</feature>
<feature type="domain" description="Protein masquerade clip-domain" evidence="2">
    <location>
        <begin position="296"/>
        <end position="326"/>
    </location>
</feature>
<name>A0A7R9GFU9_9CRUS</name>
<evidence type="ECO:0000313" key="3">
    <source>
        <dbReference type="EMBL" id="CAD7279118.1"/>
    </source>
</evidence>
<dbReference type="EMBL" id="CAJPEX010001485">
    <property type="protein sequence ID" value="CAG0919270.1"/>
    <property type="molecule type" value="Genomic_DNA"/>
</dbReference>
<dbReference type="OrthoDB" id="6437225at2759"/>
<protein>
    <recommendedName>
        <fullName evidence="2">Protein masquerade clip-domain domain-containing protein</fullName>
    </recommendedName>
</protein>
<keyword evidence="4" id="KW-1185">Reference proteome</keyword>
<feature type="domain" description="Protein masquerade clip-domain" evidence="2">
    <location>
        <begin position="101"/>
        <end position="134"/>
    </location>
</feature>
<accession>A0A7R9GFU9</accession>
<dbReference type="Proteomes" id="UP000678499">
    <property type="component" value="Unassembled WGS sequence"/>
</dbReference>
<evidence type="ECO:0000256" key="1">
    <source>
        <dbReference type="SAM" id="MobiDB-lite"/>
    </source>
</evidence>
<dbReference type="EMBL" id="OA883522">
    <property type="protein sequence ID" value="CAD7279118.1"/>
    <property type="molecule type" value="Genomic_DNA"/>
</dbReference>
<feature type="domain" description="Protein masquerade clip-domain" evidence="2">
    <location>
        <begin position="351"/>
        <end position="385"/>
    </location>
</feature>